<name>A0A5M4B387_9BACT</name>
<feature type="transmembrane region" description="Helical" evidence="6">
    <location>
        <begin position="371"/>
        <end position="392"/>
    </location>
</feature>
<comment type="caution">
    <text evidence="9">The sequence shown here is derived from an EMBL/GenBank/DDBJ whole genome shotgun (WGS) entry which is preliminary data.</text>
</comment>
<accession>A0A5M4B387</accession>
<feature type="transmembrane region" description="Helical" evidence="6">
    <location>
        <begin position="740"/>
        <end position="760"/>
    </location>
</feature>
<evidence type="ECO:0000259" key="7">
    <source>
        <dbReference type="Pfam" id="PF02687"/>
    </source>
</evidence>
<dbReference type="EMBL" id="BLAX01000001">
    <property type="protein sequence ID" value="GET34137.1"/>
    <property type="molecule type" value="Genomic_DNA"/>
</dbReference>
<evidence type="ECO:0000256" key="5">
    <source>
        <dbReference type="ARBA" id="ARBA00023136"/>
    </source>
</evidence>
<keyword evidence="2" id="KW-1003">Cell membrane</keyword>
<proteinExistence type="predicted"/>
<feature type="transmembrane region" description="Helical" evidence="6">
    <location>
        <begin position="412"/>
        <end position="431"/>
    </location>
</feature>
<dbReference type="Proteomes" id="UP000391834">
    <property type="component" value="Unassembled WGS sequence"/>
</dbReference>
<dbReference type="InterPro" id="IPR050250">
    <property type="entry name" value="Macrolide_Exporter_MacB"/>
</dbReference>
<feature type="domain" description="MacB-like periplasmic core" evidence="8">
    <location>
        <begin position="21"/>
        <end position="227"/>
    </location>
</feature>
<dbReference type="Pfam" id="PF02687">
    <property type="entry name" value="FtsX"/>
    <property type="match status" value="2"/>
</dbReference>
<reference evidence="9 10" key="1">
    <citation type="submission" date="2019-10" db="EMBL/GenBank/DDBJ databases">
        <title>Prolixibacter strains distinguished by the presence of nitrate reductase genes were adept at nitrate-dependent anaerobic corrosion of metallic iron and carbon steel.</title>
        <authorList>
            <person name="Iino T."/>
            <person name="Shono N."/>
            <person name="Ito K."/>
            <person name="Nakamura R."/>
            <person name="Sueoka K."/>
            <person name="Harayama S."/>
            <person name="Ohkuma M."/>
        </authorList>
    </citation>
    <scope>NUCLEOTIDE SEQUENCE [LARGE SCALE GENOMIC DNA]</scope>
    <source>
        <strain evidence="9 10">JCM 13498</strain>
    </source>
</reference>
<keyword evidence="10" id="KW-1185">Reference proteome</keyword>
<evidence type="ECO:0000256" key="1">
    <source>
        <dbReference type="ARBA" id="ARBA00004651"/>
    </source>
</evidence>
<feature type="domain" description="ABC3 transporter permease C-terminal" evidence="7">
    <location>
        <begin position="284"/>
        <end position="392"/>
    </location>
</feature>
<dbReference type="PANTHER" id="PTHR30572">
    <property type="entry name" value="MEMBRANE COMPONENT OF TRANSPORTER-RELATED"/>
    <property type="match status" value="1"/>
</dbReference>
<feature type="transmembrane region" description="Helical" evidence="6">
    <location>
        <begin position="324"/>
        <end position="351"/>
    </location>
</feature>
<dbReference type="PANTHER" id="PTHR30572:SF18">
    <property type="entry name" value="ABC-TYPE MACROLIDE FAMILY EXPORT SYSTEM PERMEASE COMPONENT 2"/>
    <property type="match status" value="1"/>
</dbReference>
<evidence type="ECO:0000256" key="6">
    <source>
        <dbReference type="SAM" id="Phobius"/>
    </source>
</evidence>
<gene>
    <name evidence="9" type="ORF">PbJCM13498_30000</name>
</gene>
<keyword evidence="5 6" id="KW-0472">Membrane</keyword>
<feature type="transmembrane region" description="Helical" evidence="6">
    <location>
        <begin position="706"/>
        <end position="725"/>
    </location>
</feature>
<feature type="transmembrane region" description="Helical" evidence="6">
    <location>
        <begin position="654"/>
        <end position="674"/>
    </location>
</feature>
<dbReference type="Pfam" id="PF12704">
    <property type="entry name" value="MacB_PCD"/>
    <property type="match status" value="2"/>
</dbReference>
<feature type="transmembrane region" description="Helical" evidence="6">
    <location>
        <begin position="20"/>
        <end position="41"/>
    </location>
</feature>
<evidence type="ECO:0000256" key="4">
    <source>
        <dbReference type="ARBA" id="ARBA00022989"/>
    </source>
</evidence>
<dbReference type="RefSeq" id="WP_081782398.1">
    <property type="nucleotide sequence ID" value="NZ_BLAX01000001.1"/>
</dbReference>
<dbReference type="InterPro" id="IPR003838">
    <property type="entry name" value="ABC3_permease_C"/>
</dbReference>
<dbReference type="OrthoDB" id="905059at2"/>
<organism evidence="9 10">
    <name type="scientific">Prolixibacter bellariivorans</name>
    <dbReference type="NCBI Taxonomy" id="314319"/>
    <lineage>
        <taxon>Bacteria</taxon>
        <taxon>Pseudomonadati</taxon>
        <taxon>Bacteroidota</taxon>
        <taxon>Bacteroidia</taxon>
        <taxon>Marinilabiliales</taxon>
        <taxon>Prolixibacteraceae</taxon>
        <taxon>Prolixibacter</taxon>
    </lineage>
</organism>
<keyword evidence="4 6" id="KW-1133">Transmembrane helix</keyword>
<evidence type="ECO:0000313" key="9">
    <source>
        <dbReference type="EMBL" id="GET34137.1"/>
    </source>
</evidence>
<dbReference type="GO" id="GO:0022857">
    <property type="term" value="F:transmembrane transporter activity"/>
    <property type="evidence" value="ECO:0007669"/>
    <property type="project" value="TreeGrafter"/>
</dbReference>
<protein>
    <submittedName>
        <fullName evidence="9">ABC transporter permease</fullName>
    </submittedName>
</protein>
<evidence type="ECO:0000259" key="8">
    <source>
        <dbReference type="Pfam" id="PF12704"/>
    </source>
</evidence>
<sequence>MLKSLLSPIYRMLKKNRLDFFINLIGLSAAMLVFIFVSLYVKNETSFDAYHPDADRIYRLTTSITSPNGQNTDMALANTAFGYILKNNCPEVENIACVDIGDNAKLKYGEKEFENINVRAATPSIFKLFSYPSVEGKPDDFLVSPHTIILTQSLARKIFKQEDPMGKQITIGKDNYEVNGVIKDLPANTDLTFAALIPSNVNGTEDLVDWGDYFVYLEINTTDINRLRSQVDTLTTKTYTELLKKMGGFHLKHHLQPLKSIHFDNTLLADTPKGNKTMVYVFSIIAILILVIAGINYINITIAQLQKRQKEFSIRKIIGCDRKWIIYYVLTESILTAMVAAFLSILLAAILLSQFNALFGERFSLHAIFQLSVPLLLVFFGFGLLAGLYPAFKSLKPGFDTETGFSLFGKSLVAFQNIISIVMIAGVILIWSQIHFMKNSNLGFDKEQLIAVSLSDHENLPGKEVLQNEFQKLPEVKSFAFGGGGTNLGNTNHWMKAIMVTKDEEGNDLQFVLNEPSVDENYIRLFGLQLLKGRNFSPTMPSDSDHAVIINEAYVRKMGWKNPIGKYVFENQKQKIIGVVKDFHFEALNNPIEPLMFRMLKGQPDYMFLRVEPRYLDLIRKQWKKIANGVPFEFSFMDRHMNQLYEKNEHQMTIFSYLTIIALVISCLGLYGLASHFITNRTKEIGIRKVNGAKVSEVMTLLNKDFIKWVVIAFVIAAPIAWFAMNKWLENFAYKTDLSWWIFALAGMLAIGIALLTVSWQSWKAATRNPVEALRYE</sequence>
<evidence type="ECO:0000256" key="2">
    <source>
        <dbReference type="ARBA" id="ARBA00022475"/>
    </source>
</evidence>
<keyword evidence="3 6" id="KW-0812">Transmembrane</keyword>
<dbReference type="GO" id="GO:0005886">
    <property type="term" value="C:plasma membrane"/>
    <property type="evidence" value="ECO:0007669"/>
    <property type="project" value="UniProtKB-SubCell"/>
</dbReference>
<dbReference type="InterPro" id="IPR025857">
    <property type="entry name" value="MacB_PCD"/>
</dbReference>
<feature type="domain" description="ABC3 transporter permease C-terminal" evidence="7">
    <location>
        <begin position="659"/>
        <end position="770"/>
    </location>
</feature>
<evidence type="ECO:0000313" key="10">
    <source>
        <dbReference type="Proteomes" id="UP000391834"/>
    </source>
</evidence>
<evidence type="ECO:0000256" key="3">
    <source>
        <dbReference type="ARBA" id="ARBA00022692"/>
    </source>
</evidence>
<comment type="subcellular location">
    <subcellularLocation>
        <location evidence="1">Cell membrane</location>
        <topology evidence="1">Multi-pass membrane protein</topology>
    </subcellularLocation>
</comment>
<feature type="transmembrane region" description="Helical" evidence="6">
    <location>
        <begin position="278"/>
        <end position="303"/>
    </location>
</feature>
<dbReference type="AlphaFoldDB" id="A0A5M4B387"/>
<feature type="domain" description="MacB-like periplasmic core" evidence="8">
    <location>
        <begin position="427"/>
        <end position="583"/>
    </location>
</feature>